<evidence type="ECO:0000313" key="1">
    <source>
        <dbReference type="EMBL" id="RMD77481.1"/>
    </source>
</evidence>
<comment type="caution">
    <text evidence="1">The sequence shown here is derived from an EMBL/GenBank/DDBJ whole genome shotgun (WGS) entry which is preliminary data.</text>
</comment>
<organism evidence="1 2">
    <name type="scientific">Candidatus Dojkabacteria bacterium</name>
    <dbReference type="NCBI Taxonomy" id="2099670"/>
    <lineage>
        <taxon>Bacteria</taxon>
        <taxon>Candidatus Dojkabacteria</taxon>
    </lineage>
</organism>
<proteinExistence type="predicted"/>
<sequence length="64" mass="7705">MLTDNLPKIYLIYPCVYLCQKKREYKKVAVELSALLLTKKKEKCVEILPALMFQLKWIWLNQKM</sequence>
<evidence type="ECO:0000313" key="2">
    <source>
        <dbReference type="Proteomes" id="UP000269410"/>
    </source>
</evidence>
<accession>A0A3M0Z359</accession>
<gene>
    <name evidence="1" type="ORF">D6810_00795</name>
</gene>
<dbReference type="AlphaFoldDB" id="A0A3M0Z359"/>
<name>A0A3M0Z359_9BACT</name>
<dbReference type="Proteomes" id="UP000269410">
    <property type="component" value="Unassembled WGS sequence"/>
</dbReference>
<dbReference type="EMBL" id="RFKV01000029">
    <property type="protein sequence ID" value="RMD77481.1"/>
    <property type="molecule type" value="Genomic_DNA"/>
</dbReference>
<reference evidence="1 2" key="1">
    <citation type="submission" date="2018-10" db="EMBL/GenBank/DDBJ databases">
        <title>Thermophilic Lithotrophy and Phototrophy in an Intertidal, Iron-rich, Geothermal Spring.</title>
        <authorList>
            <person name="Ward L.M."/>
            <person name="Idei A."/>
            <person name="Nakagawa M."/>
            <person name="Ueno Y."/>
            <person name="Fischer W."/>
            <person name="Mcglynn S.E."/>
        </authorList>
    </citation>
    <scope>NUCLEOTIDE SEQUENCE [LARGE SCALE GENOMIC DNA]</scope>
    <source>
        <strain evidence="1">J137</strain>
    </source>
</reference>
<protein>
    <submittedName>
        <fullName evidence="1">Uncharacterized protein</fullName>
    </submittedName>
</protein>